<proteinExistence type="predicted"/>
<sequence length="347" mass="37446">MRLGVIDIGSNSIKLLVAETGSTMAIHYETTWETRLGTTLGTSDLPILTRSAIQKACEAVQSLIAEAAGYNVEEFFVAATSAVRDAVNREEFIDEIHQATGHRLKVLSGDEEAAYIAWGITTDPVLTQYQEFCLADLGGGSLELIHVRNREIVAKVSLPLGAIRLSQQLLADKGEPMKSVEMRRIVRRVRNTIDESGFVFPRETNILAGTGGALTVSRAVRAAWLGQTQSEAGNSLSLAYLRFLYVELAAMNLEERSKIPALPSERADIMPVGLLILLTVAEMAGANSYIYSSHNLRYGIAAKYFSGDSGDSPIAIKAALPGQTSTDKSALAAMAKSAVDQGHEKKM</sequence>
<comment type="caution">
    <text evidence="2">The sequence shown here is derived from an EMBL/GenBank/DDBJ whole genome shotgun (WGS) entry which is preliminary data.</text>
</comment>
<evidence type="ECO:0000259" key="1">
    <source>
        <dbReference type="Pfam" id="PF02541"/>
    </source>
</evidence>
<protein>
    <recommendedName>
        <fullName evidence="1">Ppx/GppA phosphatase N-terminal domain-containing protein</fullName>
    </recommendedName>
</protein>
<name>A0A8J3DE29_9BACT</name>
<dbReference type="PANTHER" id="PTHR30005">
    <property type="entry name" value="EXOPOLYPHOSPHATASE"/>
    <property type="match status" value="1"/>
</dbReference>
<dbReference type="Pfam" id="PF02541">
    <property type="entry name" value="Ppx-GppA"/>
    <property type="match status" value="1"/>
</dbReference>
<keyword evidence="3" id="KW-1185">Reference proteome</keyword>
<dbReference type="Gene3D" id="3.30.420.40">
    <property type="match status" value="1"/>
</dbReference>
<dbReference type="GO" id="GO:0016462">
    <property type="term" value="F:pyrophosphatase activity"/>
    <property type="evidence" value="ECO:0007669"/>
    <property type="project" value="TreeGrafter"/>
</dbReference>
<organism evidence="2 3">
    <name type="scientific">Cerasicoccus arenae</name>
    <dbReference type="NCBI Taxonomy" id="424488"/>
    <lineage>
        <taxon>Bacteria</taxon>
        <taxon>Pseudomonadati</taxon>
        <taxon>Verrucomicrobiota</taxon>
        <taxon>Opitutia</taxon>
        <taxon>Puniceicoccales</taxon>
        <taxon>Cerasicoccaceae</taxon>
        <taxon>Cerasicoccus</taxon>
    </lineage>
</organism>
<dbReference type="RefSeq" id="WP_189512335.1">
    <property type="nucleotide sequence ID" value="NZ_BMXG01000004.1"/>
</dbReference>
<dbReference type="InterPro" id="IPR050273">
    <property type="entry name" value="GppA/Ppx_hydrolase"/>
</dbReference>
<dbReference type="EMBL" id="BMXG01000004">
    <property type="protein sequence ID" value="GHB95564.1"/>
    <property type="molecule type" value="Genomic_DNA"/>
</dbReference>
<dbReference type="CDD" id="cd24006">
    <property type="entry name" value="ASKHA_NBD_PPX_GppA"/>
    <property type="match status" value="1"/>
</dbReference>
<gene>
    <name evidence="2" type="ORF">GCM10007047_09220</name>
</gene>
<feature type="domain" description="Ppx/GppA phosphatase N-terminal" evidence="1">
    <location>
        <begin position="22"/>
        <end position="301"/>
    </location>
</feature>
<accession>A0A8J3DE29</accession>
<dbReference type="PANTHER" id="PTHR30005:SF0">
    <property type="entry name" value="RETROGRADE REGULATION PROTEIN 2"/>
    <property type="match status" value="1"/>
</dbReference>
<reference evidence="2" key="2">
    <citation type="submission" date="2020-09" db="EMBL/GenBank/DDBJ databases">
        <authorList>
            <person name="Sun Q."/>
            <person name="Kim S."/>
        </authorList>
    </citation>
    <scope>NUCLEOTIDE SEQUENCE</scope>
    <source>
        <strain evidence="2">KCTC 12870</strain>
    </source>
</reference>
<dbReference type="Proteomes" id="UP000642829">
    <property type="component" value="Unassembled WGS sequence"/>
</dbReference>
<dbReference type="InterPro" id="IPR043129">
    <property type="entry name" value="ATPase_NBD"/>
</dbReference>
<dbReference type="InterPro" id="IPR003695">
    <property type="entry name" value="Ppx_GppA_N"/>
</dbReference>
<evidence type="ECO:0000313" key="2">
    <source>
        <dbReference type="EMBL" id="GHB95564.1"/>
    </source>
</evidence>
<dbReference type="SUPFAM" id="SSF53067">
    <property type="entry name" value="Actin-like ATPase domain"/>
    <property type="match status" value="2"/>
</dbReference>
<dbReference type="AlphaFoldDB" id="A0A8J3DE29"/>
<dbReference type="Gene3D" id="3.30.420.150">
    <property type="entry name" value="Exopolyphosphatase. Domain 2"/>
    <property type="match status" value="1"/>
</dbReference>
<reference evidence="2" key="1">
    <citation type="journal article" date="2014" name="Int. J. Syst. Evol. Microbiol.">
        <title>Complete genome sequence of Corynebacterium casei LMG S-19264T (=DSM 44701T), isolated from a smear-ripened cheese.</title>
        <authorList>
            <consortium name="US DOE Joint Genome Institute (JGI-PGF)"/>
            <person name="Walter F."/>
            <person name="Albersmeier A."/>
            <person name="Kalinowski J."/>
            <person name="Ruckert C."/>
        </authorList>
    </citation>
    <scope>NUCLEOTIDE SEQUENCE</scope>
    <source>
        <strain evidence="2">KCTC 12870</strain>
    </source>
</reference>
<evidence type="ECO:0000313" key="3">
    <source>
        <dbReference type="Proteomes" id="UP000642829"/>
    </source>
</evidence>